<keyword evidence="1" id="KW-0732">Signal</keyword>
<organism evidence="2 3">
    <name type="scientific">Phialocephala subalpina</name>
    <dbReference type="NCBI Taxonomy" id="576137"/>
    <lineage>
        <taxon>Eukaryota</taxon>
        <taxon>Fungi</taxon>
        <taxon>Dikarya</taxon>
        <taxon>Ascomycota</taxon>
        <taxon>Pezizomycotina</taxon>
        <taxon>Leotiomycetes</taxon>
        <taxon>Helotiales</taxon>
        <taxon>Mollisiaceae</taxon>
        <taxon>Phialocephala</taxon>
        <taxon>Phialocephala fortinii species complex</taxon>
    </lineage>
</organism>
<accession>A0A1L7X1Y7</accession>
<evidence type="ECO:0000256" key="1">
    <source>
        <dbReference type="SAM" id="SignalP"/>
    </source>
</evidence>
<feature type="chain" id="PRO_5012137411" description="Peptidase A1 domain-containing protein" evidence="1">
    <location>
        <begin position="17"/>
        <end position="125"/>
    </location>
</feature>
<dbReference type="Proteomes" id="UP000184330">
    <property type="component" value="Unassembled WGS sequence"/>
</dbReference>
<name>A0A1L7X1Y7_9HELO</name>
<feature type="signal peptide" evidence="1">
    <location>
        <begin position="1"/>
        <end position="16"/>
    </location>
</feature>
<protein>
    <recommendedName>
        <fullName evidence="4">Peptidase A1 domain-containing protein</fullName>
    </recommendedName>
</protein>
<evidence type="ECO:0008006" key="4">
    <source>
        <dbReference type="Google" id="ProtNLM"/>
    </source>
</evidence>
<gene>
    <name evidence="2" type="ORF">PAC_08881</name>
</gene>
<dbReference type="AlphaFoldDB" id="A0A1L7X1Y7"/>
<evidence type="ECO:0000313" key="2">
    <source>
        <dbReference type="EMBL" id="CZR58989.1"/>
    </source>
</evidence>
<dbReference type="EMBL" id="FJOG01000013">
    <property type="protein sequence ID" value="CZR58989.1"/>
    <property type="molecule type" value="Genomic_DNA"/>
</dbReference>
<evidence type="ECO:0000313" key="3">
    <source>
        <dbReference type="Proteomes" id="UP000184330"/>
    </source>
</evidence>
<proteinExistence type="predicted"/>
<sequence length="125" mass="13561">MFSILLLPLLAFGVICSPIPLTETTALKPYQLRGVQSPIFHLYLQSLPTSKSTPVMGPESSSEYFNLGSTIQSLNSSLYLNIGNKVDGKSYLPLSFGTSSNTTAWALEGDTVITATTSSYGRREY</sequence>
<dbReference type="OrthoDB" id="3915838at2759"/>
<reference evidence="2 3" key="1">
    <citation type="submission" date="2016-03" db="EMBL/GenBank/DDBJ databases">
        <authorList>
            <person name="Ploux O."/>
        </authorList>
    </citation>
    <scope>NUCLEOTIDE SEQUENCE [LARGE SCALE GENOMIC DNA]</scope>
    <source>
        <strain evidence="2 3">UAMH 11012</strain>
    </source>
</reference>
<keyword evidence="3" id="KW-1185">Reference proteome</keyword>